<name>G9WNJ9_9FIRM</name>
<comment type="caution">
    <text evidence="2">The sequence shown here is derived from an EMBL/GenBank/DDBJ whole genome shotgun (WGS) entry which is preliminary data.</text>
</comment>
<reference evidence="2" key="1">
    <citation type="submission" date="2011-08" db="EMBL/GenBank/DDBJ databases">
        <authorList>
            <consortium name="The Broad Institute Genome Sequencing Platform"/>
            <person name="Earl A."/>
            <person name="Ward D."/>
            <person name="Feldgarden M."/>
            <person name="Gevers D."/>
            <person name="Sizova M."/>
            <person name="Hazen A."/>
            <person name="Epstein S."/>
            <person name="Young S.K."/>
            <person name="Zeng Q."/>
            <person name="Gargeya S."/>
            <person name="Fitzgerald M."/>
            <person name="Haas B."/>
            <person name="Abouelleil A."/>
            <person name="Alvarado L."/>
            <person name="Arachchi H.M."/>
            <person name="Berlin A."/>
            <person name="Brown A."/>
            <person name="Chapman S.B."/>
            <person name="Chen Z."/>
            <person name="Dunbar C."/>
            <person name="Freedman E."/>
            <person name="Gearin G."/>
            <person name="Gellesch M."/>
            <person name="Goldberg J."/>
            <person name="Griggs A."/>
            <person name="Gujja S."/>
            <person name="Heiman D."/>
            <person name="Howarth C."/>
            <person name="Larson L."/>
            <person name="Lui A."/>
            <person name="MacDonald P.J.P."/>
            <person name="Montmayeur A."/>
            <person name="Murphy C."/>
            <person name="Neiman D."/>
            <person name="Pearson M."/>
            <person name="Priest M."/>
            <person name="Roberts A."/>
            <person name="Saif S."/>
            <person name="Shea T."/>
            <person name="Shenoy N."/>
            <person name="Sisk P."/>
            <person name="Stolte C."/>
            <person name="Sykes S."/>
            <person name="Wortman J."/>
            <person name="Nusbaum C."/>
            <person name="Birren B."/>
        </authorList>
    </citation>
    <scope>NUCLEOTIDE SEQUENCE</scope>
    <source>
        <strain evidence="2">ACB1</strain>
    </source>
</reference>
<protein>
    <submittedName>
        <fullName evidence="2">Uncharacterized protein</fullName>
    </submittedName>
</protein>
<feature type="region of interest" description="Disordered" evidence="1">
    <location>
        <begin position="637"/>
        <end position="662"/>
    </location>
</feature>
<gene>
    <name evidence="2" type="ORF">HMPREF9625_00932</name>
</gene>
<dbReference type="InterPro" id="IPR039498">
    <property type="entry name" value="NTP_transf_5"/>
</dbReference>
<feature type="compositionally biased region" description="Low complexity" evidence="1">
    <location>
        <begin position="501"/>
        <end position="518"/>
    </location>
</feature>
<dbReference type="PATRIC" id="fig|796943.3.peg.1349"/>
<dbReference type="RefSeq" id="WP_009534788.1">
    <property type="nucleotide sequence ID" value="NZ_KE148312.1"/>
</dbReference>
<dbReference type="Proteomes" id="UP000018461">
    <property type="component" value="Unassembled WGS sequence"/>
</dbReference>
<keyword evidence="3" id="KW-1185">Reference proteome</keyword>
<evidence type="ECO:0000313" key="2">
    <source>
        <dbReference type="EMBL" id="EHL10736.1"/>
    </source>
</evidence>
<dbReference type="AlphaFoldDB" id="G9WNJ9"/>
<dbReference type="Pfam" id="PF14907">
    <property type="entry name" value="NTP_transf_5"/>
    <property type="match status" value="1"/>
</dbReference>
<accession>G9WNJ9</accession>
<dbReference type="EMBL" id="AFZC02000003">
    <property type="protein sequence ID" value="EHL10736.1"/>
    <property type="molecule type" value="Genomic_DNA"/>
</dbReference>
<dbReference type="HOGENOM" id="CLU_014882_0_0_9"/>
<evidence type="ECO:0000256" key="1">
    <source>
        <dbReference type="SAM" id="MobiDB-lite"/>
    </source>
</evidence>
<dbReference type="STRING" id="796943.HMPREF9625_00932"/>
<reference evidence="2" key="2">
    <citation type="submission" date="2013-03" db="EMBL/GenBank/DDBJ databases">
        <title>The Genome Sequence of Oribacterium sp. ACB1.</title>
        <authorList>
            <consortium name="The Broad Institute Genomics Platform"/>
            <consortium name="The Broad Institute Genome Sequencing Center for Infectious Disease"/>
            <person name="Earl A."/>
            <person name="Ward D."/>
            <person name="Feldgarden M."/>
            <person name="Gevers D."/>
            <person name="Sizova M."/>
            <person name="Hazen A."/>
            <person name="Epstein S."/>
            <person name="Walker B."/>
            <person name="Young S."/>
            <person name="Zeng Q."/>
            <person name="Gargeya S."/>
            <person name="Fitzgerald M."/>
            <person name="Haas B."/>
            <person name="Abouelleil A."/>
            <person name="Allen A.W."/>
            <person name="Alvarado L."/>
            <person name="Arachchi H.M."/>
            <person name="Berlin A.M."/>
            <person name="Chapman S.B."/>
            <person name="Gainer-Dewar J."/>
            <person name="Goldberg J."/>
            <person name="Griggs A."/>
            <person name="Gujja S."/>
            <person name="Hansen M."/>
            <person name="Howarth C."/>
            <person name="Imamovic A."/>
            <person name="Ireland A."/>
            <person name="Larimer J."/>
            <person name="McCowan C."/>
            <person name="Murphy C."/>
            <person name="Pearson M."/>
            <person name="Poon T.W."/>
            <person name="Priest M."/>
            <person name="Roberts A."/>
            <person name="Saif S."/>
            <person name="Shea T."/>
            <person name="Sisk P."/>
            <person name="Sykes S."/>
            <person name="Wortman J."/>
            <person name="Nusbaum C."/>
            <person name="Birren B."/>
        </authorList>
    </citation>
    <scope>NUCLEOTIDE SEQUENCE [LARGE SCALE GENOMIC DNA]</scope>
    <source>
        <strain evidence="2">ACB1</strain>
    </source>
</reference>
<feature type="compositionally biased region" description="Basic and acidic residues" evidence="1">
    <location>
        <begin position="638"/>
        <end position="656"/>
    </location>
</feature>
<feature type="region of interest" description="Disordered" evidence="1">
    <location>
        <begin position="501"/>
        <end position="578"/>
    </location>
</feature>
<proteinExistence type="predicted"/>
<organism evidence="2 3">
    <name type="scientific">Oribacterium parvum ACB1</name>
    <dbReference type="NCBI Taxonomy" id="796943"/>
    <lineage>
        <taxon>Bacteria</taxon>
        <taxon>Bacillati</taxon>
        <taxon>Bacillota</taxon>
        <taxon>Clostridia</taxon>
        <taxon>Lachnospirales</taxon>
        <taxon>Lachnospiraceae</taxon>
        <taxon>Oribacterium</taxon>
    </lineage>
</organism>
<sequence length="906" mass="102654">MNRSVYEGKFLLNLVGGTLRQDESFPVMRNMNWARLYRIAEYHEITSAVYLGMLSVGARVPALFGERFFQRYQEAVHYGEIYEASELEILSVFQAFKVPAIILESAAVRRLYQLPETAANSPLRVYIPEESYYLAKGYLVDLGYITDEQYKGFGESMRRVAGFRVELYHTLPYLTKTYKNCMKGILNRAYPDKQNPALKVLSLESSYLFRIAEASYHFCSDSLRVRELLDLYLFYKLFNKDMNRRFLDARIKELNIGLLSQTLLHMADMWFSSRNNSLFPYPKEDISLYDDMESRILSNGMVGRDSISEAIKLRKEIRNVEDQEERVEKWRKWKDKWKNRFKALGRQIRWLFPDKNYMTSLYPVLEKMIFLLPFCWIRRDIKLIWIMIRTKNEVPEEVPEMNDRTDSSEVAKYRRIRSISSTEDIGYSDDPFRTDGKKKAFYKGRTGALEEGVAGDTEAEELPLNKDYSFLSEEINEEEEANEGKETDLNLWDFKAASQSGALSTPSSTSSSSSTSASFLKRNEKENALSEEEIQKSYAQGLPREMDTEPDPFVNREAAPEQSGVWDSIPKKEHTDDPSSAIFGKLSAEDEDKAVGALSSFLDQDSASGLSEEEIQENIRLIEARYRQILEGSGLDVEDTKPHVGKEAEEIKKTEEPTDPTEITDDMIKSIEAELARDAQGKQNQPAGQGVREVEFNLPGGRQSGASKNHGEQTVREVGFDFPGENRTRVAKNPGEQTIREVGFDFPEGNRTTANRAAAGQGIRDVEFGFPGGKQSGEVKAAGHGVRDVEFNLPGGKQSGEAKAVGQGIREVDFNLPGGRRLEAEKNPHGQGIREVEFGFPGGISGEDKHSEGPGIRKVEFAFAGKPKAESGRESFSSAKEETVMVGGKSMKVHSWMFPKEKHEEK</sequence>
<evidence type="ECO:0000313" key="3">
    <source>
        <dbReference type="Proteomes" id="UP000018461"/>
    </source>
</evidence>